<keyword evidence="2" id="KW-0479">Metal-binding</keyword>
<name>A0A8C6U6G7_9GOBI</name>
<protein>
    <recommendedName>
        <fullName evidence="7">Matrin-type domain-containing protein</fullName>
    </recommendedName>
</protein>
<dbReference type="PANTHER" id="PTHR13173">
    <property type="entry name" value="WW DOMAIN BINDING PROTEIN 4"/>
    <property type="match status" value="1"/>
</dbReference>
<dbReference type="PANTHER" id="PTHR13173:SF10">
    <property type="entry name" value="WW DOMAIN-BINDING PROTEIN 4"/>
    <property type="match status" value="1"/>
</dbReference>
<dbReference type="GO" id="GO:0008270">
    <property type="term" value="F:zinc ion binding"/>
    <property type="evidence" value="ECO:0007669"/>
    <property type="project" value="UniProtKB-KW"/>
</dbReference>
<organism evidence="8 9">
    <name type="scientific">Neogobius melanostomus</name>
    <name type="common">round goby</name>
    <dbReference type="NCBI Taxonomy" id="47308"/>
    <lineage>
        <taxon>Eukaryota</taxon>
        <taxon>Metazoa</taxon>
        <taxon>Chordata</taxon>
        <taxon>Craniata</taxon>
        <taxon>Vertebrata</taxon>
        <taxon>Euteleostomi</taxon>
        <taxon>Actinopterygii</taxon>
        <taxon>Neopterygii</taxon>
        <taxon>Teleostei</taxon>
        <taxon>Neoteleostei</taxon>
        <taxon>Acanthomorphata</taxon>
        <taxon>Gobiaria</taxon>
        <taxon>Gobiiformes</taxon>
        <taxon>Gobioidei</taxon>
        <taxon>Gobiidae</taxon>
        <taxon>Benthophilinae</taxon>
        <taxon>Neogobiini</taxon>
        <taxon>Neogobius</taxon>
    </lineage>
</organism>
<evidence type="ECO:0000313" key="8">
    <source>
        <dbReference type="Ensembl" id="ENSNMLP00000030739.1"/>
    </source>
</evidence>
<dbReference type="InterPro" id="IPR036236">
    <property type="entry name" value="Znf_C2H2_sf"/>
</dbReference>
<dbReference type="InterPro" id="IPR003604">
    <property type="entry name" value="Matrin/U1-like-C_Znf_C2H2"/>
</dbReference>
<evidence type="ECO:0000256" key="4">
    <source>
        <dbReference type="ARBA" id="ARBA00022833"/>
    </source>
</evidence>
<keyword evidence="4" id="KW-0862">Zinc</keyword>
<evidence type="ECO:0000313" key="9">
    <source>
        <dbReference type="Proteomes" id="UP000694523"/>
    </source>
</evidence>
<evidence type="ECO:0000256" key="5">
    <source>
        <dbReference type="ARBA" id="ARBA00023242"/>
    </source>
</evidence>
<sequence>ADYWKSQPRKFCQYCKCWIADNKPSVDFHERGKNHKENVAAKIAEIRKKSVQKAKQDKKMCKQFATMEEAAAKAYEEDLKRMGLEGGTCTSRAKAETPRAQTAGPASTASAASTLSTVSTAYPAAYPAAQ</sequence>
<dbReference type="Proteomes" id="UP000694523">
    <property type="component" value="Unplaced"/>
</dbReference>
<feature type="domain" description="Matrin-type" evidence="7">
    <location>
        <begin position="10"/>
        <end position="41"/>
    </location>
</feature>
<comment type="subcellular location">
    <subcellularLocation>
        <location evidence="1">Nucleus</location>
    </subcellularLocation>
</comment>
<dbReference type="AlphaFoldDB" id="A0A8C6U6G7"/>
<keyword evidence="5" id="KW-0539">Nucleus</keyword>
<dbReference type="SMART" id="SM00451">
    <property type="entry name" value="ZnF_U1"/>
    <property type="match status" value="1"/>
</dbReference>
<feature type="compositionally biased region" description="Low complexity" evidence="6">
    <location>
        <begin position="100"/>
        <end position="115"/>
    </location>
</feature>
<feature type="region of interest" description="Disordered" evidence="6">
    <location>
        <begin position="91"/>
        <end position="115"/>
    </location>
</feature>
<accession>A0A8C6U6G7</accession>
<dbReference type="Gene3D" id="3.30.160.60">
    <property type="entry name" value="Classic Zinc Finger"/>
    <property type="match status" value="1"/>
</dbReference>
<dbReference type="Ensembl" id="ENSNMLT00000034273.1">
    <property type="protein sequence ID" value="ENSNMLP00000030739.1"/>
    <property type="gene ID" value="ENSNMLG00000019373.1"/>
</dbReference>
<dbReference type="InterPro" id="IPR040023">
    <property type="entry name" value="WBP4"/>
</dbReference>
<dbReference type="SUPFAM" id="SSF57667">
    <property type="entry name" value="beta-beta-alpha zinc fingers"/>
    <property type="match status" value="1"/>
</dbReference>
<keyword evidence="3" id="KW-0863">Zinc-finger</keyword>
<proteinExistence type="predicted"/>
<reference evidence="8" key="1">
    <citation type="submission" date="2025-08" db="UniProtKB">
        <authorList>
            <consortium name="Ensembl"/>
        </authorList>
    </citation>
    <scope>IDENTIFICATION</scope>
</reference>
<evidence type="ECO:0000256" key="2">
    <source>
        <dbReference type="ARBA" id="ARBA00022723"/>
    </source>
</evidence>
<evidence type="ECO:0000256" key="3">
    <source>
        <dbReference type="ARBA" id="ARBA00022771"/>
    </source>
</evidence>
<evidence type="ECO:0000256" key="1">
    <source>
        <dbReference type="ARBA" id="ARBA00004123"/>
    </source>
</evidence>
<dbReference type="GO" id="GO:0071011">
    <property type="term" value="C:precatalytic spliceosome"/>
    <property type="evidence" value="ECO:0007669"/>
    <property type="project" value="TreeGrafter"/>
</dbReference>
<evidence type="ECO:0000259" key="7">
    <source>
        <dbReference type="PROSITE" id="PS50171"/>
    </source>
</evidence>
<keyword evidence="9" id="KW-1185">Reference proteome</keyword>
<evidence type="ECO:0000256" key="6">
    <source>
        <dbReference type="SAM" id="MobiDB-lite"/>
    </source>
</evidence>
<dbReference type="GO" id="GO:0003723">
    <property type="term" value="F:RNA binding"/>
    <property type="evidence" value="ECO:0007669"/>
    <property type="project" value="TreeGrafter"/>
</dbReference>
<dbReference type="Pfam" id="PF06220">
    <property type="entry name" value="zf-U1"/>
    <property type="match status" value="1"/>
</dbReference>
<reference evidence="8" key="2">
    <citation type="submission" date="2025-09" db="UniProtKB">
        <authorList>
            <consortium name="Ensembl"/>
        </authorList>
    </citation>
    <scope>IDENTIFICATION</scope>
</reference>
<dbReference type="InterPro" id="IPR013085">
    <property type="entry name" value="U1-CZ_Znf_C2H2"/>
</dbReference>
<dbReference type="PROSITE" id="PS50171">
    <property type="entry name" value="ZF_MATRIN"/>
    <property type="match status" value="1"/>
</dbReference>
<dbReference type="GO" id="GO:0000398">
    <property type="term" value="P:mRNA splicing, via spliceosome"/>
    <property type="evidence" value="ECO:0007669"/>
    <property type="project" value="InterPro"/>
</dbReference>
<dbReference type="InterPro" id="IPR000690">
    <property type="entry name" value="Matrin/U1-C_Znf_C2H2"/>
</dbReference>